<evidence type="ECO:0000256" key="6">
    <source>
        <dbReference type="ARBA" id="ARBA00022475"/>
    </source>
</evidence>
<keyword evidence="10 12" id="KW-1133">Transmembrane helix</keyword>
<comment type="caution">
    <text evidence="13">The sequence shown here is derived from an EMBL/GenBank/DDBJ whole genome shotgun (WGS) entry which is preliminary data.</text>
</comment>
<proteinExistence type="inferred from homology"/>
<keyword evidence="8 12" id="KW-0812">Transmembrane</keyword>
<feature type="transmembrane region" description="Helical" evidence="12">
    <location>
        <begin position="20"/>
        <end position="39"/>
    </location>
</feature>
<keyword evidence="14" id="KW-1185">Reference proteome</keyword>
<evidence type="ECO:0000256" key="3">
    <source>
        <dbReference type="ARBA" id="ARBA00008741"/>
    </source>
</evidence>
<keyword evidence="11 12" id="KW-0472">Membrane</keyword>
<evidence type="ECO:0000256" key="5">
    <source>
        <dbReference type="ARBA" id="ARBA00022448"/>
    </source>
</evidence>
<evidence type="ECO:0000256" key="8">
    <source>
        <dbReference type="ARBA" id="ARBA00022692"/>
    </source>
</evidence>
<dbReference type="GO" id="GO:0015886">
    <property type="term" value="P:heme transport"/>
    <property type="evidence" value="ECO:0007669"/>
    <property type="project" value="InterPro"/>
</dbReference>
<keyword evidence="9 12" id="KW-0201">Cytochrome c-type biogenesis</keyword>
<dbReference type="GO" id="GO:0005886">
    <property type="term" value="C:plasma membrane"/>
    <property type="evidence" value="ECO:0007669"/>
    <property type="project" value="UniProtKB-SubCell"/>
</dbReference>
<dbReference type="GO" id="GO:0017004">
    <property type="term" value="P:cytochrome complex assembly"/>
    <property type="evidence" value="ECO:0007669"/>
    <property type="project" value="UniProtKB-KW"/>
</dbReference>
<evidence type="ECO:0000256" key="12">
    <source>
        <dbReference type="RuleBase" id="RU363101"/>
    </source>
</evidence>
<dbReference type="RefSeq" id="WP_086743836.1">
    <property type="nucleotide sequence ID" value="NZ_MWPV01000002.1"/>
</dbReference>
<evidence type="ECO:0000256" key="2">
    <source>
        <dbReference type="ARBA" id="ARBA00004377"/>
    </source>
</evidence>
<sequence length="67" mass="7561">MQFSSFSEFIAMGGYGFFVWLSYGSCFLLLAGIVVSSILGHKQTLNNIKAQLEREVRIKRAQQEDKA</sequence>
<comment type="function">
    <text evidence="1 12">Required for the export of heme to the periplasm for the biogenesis of c-type cytochromes.</text>
</comment>
<accession>A0A244CSE8</accession>
<dbReference type="OrthoDB" id="9815607at2"/>
<organism evidence="13 14">
    <name type="scientific">Pseudoalteromonas ulvae</name>
    <dbReference type="NCBI Taxonomy" id="107327"/>
    <lineage>
        <taxon>Bacteria</taxon>
        <taxon>Pseudomonadati</taxon>
        <taxon>Pseudomonadota</taxon>
        <taxon>Gammaproteobacteria</taxon>
        <taxon>Alteromonadales</taxon>
        <taxon>Pseudoalteromonadaceae</taxon>
        <taxon>Pseudoalteromonas</taxon>
    </lineage>
</organism>
<evidence type="ECO:0000256" key="1">
    <source>
        <dbReference type="ARBA" id="ARBA00002442"/>
    </source>
</evidence>
<dbReference type="PANTHER" id="PTHR37531:SF1">
    <property type="entry name" value="HEME EXPORTER PROTEIN D"/>
    <property type="match status" value="1"/>
</dbReference>
<evidence type="ECO:0000313" key="14">
    <source>
        <dbReference type="Proteomes" id="UP000194841"/>
    </source>
</evidence>
<dbReference type="EMBL" id="MWPV01000002">
    <property type="protein sequence ID" value="OUL58534.1"/>
    <property type="molecule type" value="Genomic_DNA"/>
</dbReference>
<keyword evidence="5 12" id="KW-0813">Transport</keyword>
<comment type="similarity">
    <text evidence="3 12">Belongs to the CcmD/CycX/HelD family.</text>
</comment>
<evidence type="ECO:0000313" key="13">
    <source>
        <dbReference type="EMBL" id="OUL58534.1"/>
    </source>
</evidence>
<reference evidence="13 14" key="1">
    <citation type="submission" date="2017-02" db="EMBL/GenBank/DDBJ databases">
        <title>Pseudoalteromonas ulvae TC14 Genome.</title>
        <authorList>
            <person name="Molmeret M."/>
        </authorList>
    </citation>
    <scope>NUCLEOTIDE SEQUENCE [LARGE SCALE GENOMIC DNA]</scope>
    <source>
        <strain evidence="13">TC14</strain>
    </source>
</reference>
<keyword evidence="7 12" id="KW-0997">Cell inner membrane</keyword>
<evidence type="ECO:0000256" key="9">
    <source>
        <dbReference type="ARBA" id="ARBA00022748"/>
    </source>
</evidence>
<dbReference type="PANTHER" id="PTHR37531">
    <property type="entry name" value="HEME EXPORTER PROTEIN D"/>
    <property type="match status" value="1"/>
</dbReference>
<comment type="subcellular location">
    <subcellularLocation>
        <location evidence="2 12">Cell inner membrane</location>
        <topology evidence="2 12">Single-pass membrane protein</topology>
    </subcellularLocation>
</comment>
<name>A0A244CSE8_PSEDV</name>
<evidence type="ECO:0000256" key="11">
    <source>
        <dbReference type="ARBA" id="ARBA00023136"/>
    </source>
</evidence>
<dbReference type="InterPro" id="IPR007078">
    <property type="entry name" value="Haem_export_protD_CcmD"/>
</dbReference>
<dbReference type="NCBIfam" id="TIGR03141">
    <property type="entry name" value="cytochro_ccmD"/>
    <property type="match status" value="1"/>
</dbReference>
<dbReference type="GO" id="GO:1903607">
    <property type="term" value="P:cytochrome c biosynthetic process"/>
    <property type="evidence" value="ECO:0007669"/>
    <property type="project" value="TreeGrafter"/>
</dbReference>
<keyword evidence="6 12" id="KW-1003">Cell membrane</keyword>
<protein>
    <recommendedName>
        <fullName evidence="4 12">Heme exporter protein D</fullName>
    </recommendedName>
</protein>
<evidence type="ECO:0000256" key="4">
    <source>
        <dbReference type="ARBA" id="ARBA00016461"/>
    </source>
</evidence>
<dbReference type="InterPro" id="IPR052075">
    <property type="entry name" value="Heme_exporter_D"/>
</dbReference>
<dbReference type="Pfam" id="PF04995">
    <property type="entry name" value="CcmD"/>
    <property type="match status" value="1"/>
</dbReference>
<dbReference type="Proteomes" id="UP000194841">
    <property type="component" value="Unassembled WGS sequence"/>
</dbReference>
<gene>
    <name evidence="13" type="ORF">B1199_09435</name>
</gene>
<dbReference type="AlphaFoldDB" id="A0A244CSE8"/>
<evidence type="ECO:0000256" key="7">
    <source>
        <dbReference type="ARBA" id="ARBA00022519"/>
    </source>
</evidence>
<evidence type="ECO:0000256" key="10">
    <source>
        <dbReference type="ARBA" id="ARBA00022989"/>
    </source>
</evidence>